<reference evidence="2 3" key="1">
    <citation type="submission" date="2024-09" db="EMBL/GenBank/DDBJ databases">
        <authorList>
            <person name="Sun Q."/>
            <person name="Mori K."/>
        </authorList>
    </citation>
    <scope>NUCLEOTIDE SEQUENCE [LARGE SCALE GENOMIC DNA]</scope>
    <source>
        <strain evidence="2 3">CCM 3426</strain>
    </source>
</reference>
<proteinExistence type="predicted"/>
<gene>
    <name evidence="2" type="ORF">ACFFV7_21320</name>
</gene>
<organism evidence="2 3">
    <name type="scientific">Nonomuraea spiralis</name>
    <dbReference type="NCBI Taxonomy" id="46182"/>
    <lineage>
        <taxon>Bacteria</taxon>
        <taxon>Bacillati</taxon>
        <taxon>Actinomycetota</taxon>
        <taxon>Actinomycetes</taxon>
        <taxon>Streptosporangiales</taxon>
        <taxon>Streptosporangiaceae</taxon>
        <taxon>Nonomuraea</taxon>
    </lineage>
</organism>
<evidence type="ECO:0000313" key="3">
    <source>
        <dbReference type="Proteomes" id="UP001589647"/>
    </source>
</evidence>
<evidence type="ECO:0000313" key="2">
    <source>
        <dbReference type="EMBL" id="MFB9203745.1"/>
    </source>
</evidence>
<comment type="caution">
    <text evidence="2">The sequence shown here is derived from an EMBL/GenBank/DDBJ whole genome shotgun (WGS) entry which is preliminary data.</text>
</comment>
<dbReference type="EMBL" id="JBHMEI010000015">
    <property type="protein sequence ID" value="MFB9203745.1"/>
    <property type="molecule type" value="Genomic_DNA"/>
</dbReference>
<keyword evidence="3" id="KW-1185">Reference proteome</keyword>
<protein>
    <submittedName>
        <fullName evidence="2">Uncharacterized protein</fullName>
    </submittedName>
</protein>
<accession>A0ABV5IGS4</accession>
<evidence type="ECO:0000256" key="1">
    <source>
        <dbReference type="SAM" id="MobiDB-lite"/>
    </source>
</evidence>
<dbReference type="RefSeq" id="WP_189649198.1">
    <property type="nucleotide sequence ID" value="NZ_BMRC01000009.1"/>
</dbReference>
<dbReference type="Proteomes" id="UP001589647">
    <property type="component" value="Unassembled WGS sequence"/>
</dbReference>
<name>A0ABV5IGS4_9ACTN</name>
<feature type="region of interest" description="Disordered" evidence="1">
    <location>
        <begin position="1"/>
        <end position="22"/>
    </location>
</feature>
<sequence>MPPVESGETAPGHGPGAAAEQTYQMNHACRLIRRPVTRRSSFLMEITSLP</sequence>